<keyword evidence="7 14" id="KW-0418">Kinase</keyword>
<dbReference type="SUPFAM" id="SSF55874">
    <property type="entry name" value="ATPase domain of HSP90 chaperone/DNA topoisomerase II/histidine kinase"/>
    <property type="match status" value="1"/>
</dbReference>
<proteinExistence type="predicted"/>
<dbReference type="Pfam" id="PF02518">
    <property type="entry name" value="HATPase_c"/>
    <property type="match status" value="1"/>
</dbReference>
<evidence type="ECO:0000256" key="1">
    <source>
        <dbReference type="ARBA" id="ARBA00000085"/>
    </source>
</evidence>
<evidence type="ECO:0000256" key="10">
    <source>
        <dbReference type="ARBA" id="ARBA00023136"/>
    </source>
</evidence>
<evidence type="ECO:0000256" key="11">
    <source>
        <dbReference type="SAM" id="Phobius"/>
    </source>
</evidence>
<feature type="transmembrane region" description="Helical" evidence="11">
    <location>
        <begin position="12"/>
        <end position="31"/>
    </location>
</feature>
<dbReference type="Gene3D" id="6.10.340.10">
    <property type="match status" value="1"/>
</dbReference>
<dbReference type="CDD" id="cd06225">
    <property type="entry name" value="HAMP"/>
    <property type="match status" value="1"/>
</dbReference>
<dbReference type="Pfam" id="PF00512">
    <property type="entry name" value="HisKA"/>
    <property type="match status" value="1"/>
</dbReference>
<dbReference type="InterPro" id="IPR003661">
    <property type="entry name" value="HisK_dim/P_dom"/>
</dbReference>
<keyword evidence="5" id="KW-0808">Transferase</keyword>
<name>A0A3D9Z1Y8_9HYPH</name>
<evidence type="ECO:0000256" key="6">
    <source>
        <dbReference type="ARBA" id="ARBA00022692"/>
    </source>
</evidence>
<dbReference type="PRINTS" id="PR00344">
    <property type="entry name" value="BCTRLSENSOR"/>
</dbReference>
<keyword evidence="6 11" id="KW-0812">Transmembrane</keyword>
<dbReference type="CDD" id="cd00075">
    <property type="entry name" value="HATPase"/>
    <property type="match status" value="1"/>
</dbReference>
<dbReference type="GO" id="GO:0005886">
    <property type="term" value="C:plasma membrane"/>
    <property type="evidence" value="ECO:0007669"/>
    <property type="project" value="TreeGrafter"/>
</dbReference>
<evidence type="ECO:0000256" key="7">
    <source>
        <dbReference type="ARBA" id="ARBA00022777"/>
    </source>
</evidence>
<evidence type="ECO:0000259" key="12">
    <source>
        <dbReference type="PROSITE" id="PS50109"/>
    </source>
</evidence>
<dbReference type="InterPro" id="IPR004358">
    <property type="entry name" value="Sig_transdc_His_kin-like_C"/>
</dbReference>
<dbReference type="PANTHER" id="PTHR45436">
    <property type="entry name" value="SENSOR HISTIDINE KINASE YKOH"/>
    <property type="match status" value="1"/>
</dbReference>
<dbReference type="RefSeq" id="WP_115836230.1">
    <property type="nucleotide sequence ID" value="NZ_CP025086.1"/>
</dbReference>
<dbReference type="OrthoDB" id="9815202at2"/>
<dbReference type="PROSITE" id="PS50109">
    <property type="entry name" value="HIS_KIN"/>
    <property type="match status" value="1"/>
</dbReference>
<keyword evidence="9" id="KW-0902">Two-component regulatory system</keyword>
<dbReference type="Gene3D" id="1.10.287.130">
    <property type="match status" value="1"/>
</dbReference>
<organism evidence="14 15">
    <name type="scientific">Methylovirgula ligni</name>
    <dbReference type="NCBI Taxonomy" id="569860"/>
    <lineage>
        <taxon>Bacteria</taxon>
        <taxon>Pseudomonadati</taxon>
        <taxon>Pseudomonadota</taxon>
        <taxon>Alphaproteobacteria</taxon>
        <taxon>Hyphomicrobiales</taxon>
        <taxon>Beijerinckiaceae</taxon>
        <taxon>Methylovirgula</taxon>
    </lineage>
</organism>
<evidence type="ECO:0000256" key="9">
    <source>
        <dbReference type="ARBA" id="ARBA00023012"/>
    </source>
</evidence>
<reference evidence="14 15" key="1">
    <citation type="submission" date="2018-08" db="EMBL/GenBank/DDBJ databases">
        <title>Genomic Encyclopedia of Type Strains, Phase IV (KMG-IV): sequencing the most valuable type-strain genomes for metagenomic binning, comparative biology and taxonomic classification.</title>
        <authorList>
            <person name="Goeker M."/>
        </authorList>
    </citation>
    <scope>NUCLEOTIDE SEQUENCE [LARGE SCALE GENOMIC DNA]</scope>
    <source>
        <strain evidence="14 15">BW863</strain>
    </source>
</reference>
<feature type="domain" description="HAMP" evidence="13">
    <location>
        <begin position="182"/>
        <end position="235"/>
    </location>
</feature>
<dbReference type="Gene3D" id="3.30.565.10">
    <property type="entry name" value="Histidine kinase-like ATPase, C-terminal domain"/>
    <property type="match status" value="1"/>
</dbReference>
<dbReference type="InterPro" id="IPR005467">
    <property type="entry name" value="His_kinase_dom"/>
</dbReference>
<comment type="subcellular location">
    <subcellularLocation>
        <location evidence="2">Membrane</location>
    </subcellularLocation>
</comment>
<dbReference type="GO" id="GO:0000155">
    <property type="term" value="F:phosphorelay sensor kinase activity"/>
    <property type="evidence" value="ECO:0007669"/>
    <property type="project" value="InterPro"/>
</dbReference>
<evidence type="ECO:0000256" key="4">
    <source>
        <dbReference type="ARBA" id="ARBA00022553"/>
    </source>
</evidence>
<dbReference type="InterPro" id="IPR050428">
    <property type="entry name" value="TCS_sensor_his_kinase"/>
</dbReference>
<dbReference type="EMBL" id="QUMO01000002">
    <property type="protein sequence ID" value="REF88118.1"/>
    <property type="molecule type" value="Genomic_DNA"/>
</dbReference>
<dbReference type="PROSITE" id="PS50885">
    <property type="entry name" value="HAMP"/>
    <property type="match status" value="1"/>
</dbReference>
<dbReference type="InterPro" id="IPR003594">
    <property type="entry name" value="HATPase_dom"/>
</dbReference>
<keyword evidence="8 11" id="KW-1133">Transmembrane helix</keyword>
<dbReference type="EC" id="2.7.13.3" evidence="3"/>
<keyword evidence="10 11" id="KW-0472">Membrane</keyword>
<sequence>MTAIGKLLRSTAFKISLVYLLMTAVGTGLVLGRVGWNVTHLIDAQIRQTVDADITGLAEQYSEGGIAQLVSVIERRSRQPGAELYLVTTNAGEPIVGNVASLPEGVLSKPGLVITDYLRAGETTAHNRAVARIFLLPGGFRLLVGHDIEEGMRLRRIFVGALITSLIWLVIIGSIGGLWIARRVLHRVDTINDKARAIVGGDLSARLPLAGTGDELDRLVENLNSMLDRISFLVVGLREVSDNIAHDLKTPLTRLRSHAEQALQFAKSPEEYRVALEKVIEESDSLIRIFNALLMIARAEAGAGPENLIDFDAADVARDVGELYEPAAEDRGLTLEVSTEPGLMLHGSRELIGQALANLVDNALKYGAPLGAAPAQAKVGIVAKRQGGLIEMSVGDHGPGIAPADRERVQERFVRLENSRSRPGSGLGLSLAAAVARLHKGTLRFEDNAPGLKAVLSLPAAASLPPKLAPPAPRGEAA</sequence>
<dbReference type="SUPFAM" id="SSF47384">
    <property type="entry name" value="Homodimeric domain of signal transducing histidine kinase"/>
    <property type="match status" value="1"/>
</dbReference>
<evidence type="ECO:0000256" key="5">
    <source>
        <dbReference type="ARBA" id="ARBA00022679"/>
    </source>
</evidence>
<dbReference type="Pfam" id="PF00672">
    <property type="entry name" value="HAMP"/>
    <property type="match status" value="1"/>
</dbReference>
<dbReference type="SUPFAM" id="SSF158472">
    <property type="entry name" value="HAMP domain-like"/>
    <property type="match status" value="1"/>
</dbReference>
<evidence type="ECO:0000313" key="15">
    <source>
        <dbReference type="Proteomes" id="UP000256900"/>
    </source>
</evidence>
<gene>
    <name evidence="14" type="ORF">DES32_1759</name>
</gene>
<comment type="caution">
    <text evidence="14">The sequence shown here is derived from an EMBL/GenBank/DDBJ whole genome shotgun (WGS) entry which is preliminary data.</text>
</comment>
<evidence type="ECO:0000259" key="13">
    <source>
        <dbReference type="PROSITE" id="PS50885"/>
    </source>
</evidence>
<feature type="transmembrane region" description="Helical" evidence="11">
    <location>
        <begin position="157"/>
        <end position="181"/>
    </location>
</feature>
<dbReference type="SMART" id="SM00304">
    <property type="entry name" value="HAMP"/>
    <property type="match status" value="1"/>
</dbReference>
<dbReference type="CDD" id="cd00082">
    <property type="entry name" value="HisKA"/>
    <property type="match status" value="1"/>
</dbReference>
<evidence type="ECO:0000256" key="8">
    <source>
        <dbReference type="ARBA" id="ARBA00022989"/>
    </source>
</evidence>
<dbReference type="SMART" id="SM00387">
    <property type="entry name" value="HATPase_c"/>
    <property type="match status" value="1"/>
</dbReference>
<keyword evidence="4" id="KW-0597">Phosphoprotein</keyword>
<protein>
    <recommendedName>
        <fullName evidence="3">histidine kinase</fullName>
        <ecNumber evidence="3">2.7.13.3</ecNumber>
    </recommendedName>
</protein>
<dbReference type="InterPro" id="IPR036097">
    <property type="entry name" value="HisK_dim/P_sf"/>
</dbReference>
<dbReference type="Proteomes" id="UP000256900">
    <property type="component" value="Unassembled WGS sequence"/>
</dbReference>
<evidence type="ECO:0000313" key="14">
    <source>
        <dbReference type="EMBL" id="REF88118.1"/>
    </source>
</evidence>
<dbReference type="PANTHER" id="PTHR45436:SF8">
    <property type="entry name" value="HISTIDINE KINASE"/>
    <property type="match status" value="1"/>
</dbReference>
<comment type="catalytic activity">
    <reaction evidence="1">
        <text>ATP + protein L-histidine = ADP + protein N-phospho-L-histidine.</text>
        <dbReference type="EC" id="2.7.13.3"/>
    </reaction>
</comment>
<dbReference type="SMART" id="SM00388">
    <property type="entry name" value="HisKA"/>
    <property type="match status" value="1"/>
</dbReference>
<dbReference type="AlphaFoldDB" id="A0A3D9Z1Y8"/>
<keyword evidence="15" id="KW-1185">Reference proteome</keyword>
<accession>A0A3D9Z1Y8</accession>
<dbReference type="InterPro" id="IPR003660">
    <property type="entry name" value="HAMP_dom"/>
</dbReference>
<evidence type="ECO:0000256" key="2">
    <source>
        <dbReference type="ARBA" id="ARBA00004370"/>
    </source>
</evidence>
<feature type="domain" description="Histidine kinase" evidence="12">
    <location>
        <begin position="243"/>
        <end position="462"/>
    </location>
</feature>
<dbReference type="InterPro" id="IPR036890">
    <property type="entry name" value="HATPase_C_sf"/>
</dbReference>
<evidence type="ECO:0000256" key="3">
    <source>
        <dbReference type="ARBA" id="ARBA00012438"/>
    </source>
</evidence>